<keyword evidence="2" id="KW-1185">Reference proteome</keyword>
<dbReference type="EMBL" id="SGPM01000629">
    <property type="protein sequence ID" value="THH17766.1"/>
    <property type="molecule type" value="Genomic_DNA"/>
</dbReference>
<evidence type="ECO:0000313" key="1">
    <source>
        <dbReference type="EMBL" id="THH17766.1"/>
    </source>
</evidence>
<accession>A0A4S4LYJ8</accession>
<sequence length="42" mass="4496">MPAKPTAQENVYKPPADVKCTTQATSAACNSWPNCPCGEEKK</sequence>
<organism evidence="1 2">
    <name type="scientific">Antrodiella citrinella</name>
    <dbReference type="NCBI Taxonomy" id="2447956"/>
    <lineage>
        <taxon>Eukaryota</taxon>
        <taxon>Fungi</taxon>
        <taxon>Dikarya</taxon>
        <taxon>Basidiomycota</taxon>
        <taxon>Agaricomycotina</taxon>
        <taxon>Agaricomycetes</taxon>
        <taxon>Polyporales</taxon>
        <taxon>Steccherinaceae</taxon>
        <taxon>Antrodiella</taxon>
    </lineage>
</organism>
<name>A0A4S4LYJ8_9APHY</name>
<evidence type="ECO:0000313" key="2">
    <source>
        <dbReference type="Proteomes" id="UP000308730"/>
    </source>
</evidence>
<gene>
    <name evidence="1" type="ORF">EUX98_g9062</name>
</gene>
<proteinExistence type="predicted"/>
<dbReference type="Proteomes" id="UP000308730">
    <property type="component" value="Unassembled WGS sequence"/>
</dbReference>
<comment type="caution">
    <text evidence="1">The sequence shown here is derived from an EMBL/GenBank/DDBJ whole genome shotgun (WGS) entry which is preliminary data.</text>
</comment>
<reference evidence="1 2" key="1">
    <citation type="submission" date="2019-02" db="EMBL/GenBank/DDBJ databases">
        <title>Genome sequencing of the rare red list fungi Antrodiella citrinella (Flaviporus citrinellus).</title>
        <authorList>
            <person name="Buettner E."/>
            <person name="Kellner H."/>
        </authorList>
    </citation>
    <scope>NUCLEOTIDE SEQUENCE [LARGE SCALE GENOMIC DNA]</scope>
    <source>
        <strain evidence="1 2">DSM 108506</strain>
    </source>
</reference>
<dbReference type="AlphaFoldDB" id="A0A4S4LYJ8"/>
<protein>
    <submittedName>
        <fullName evidence="1">Uncharacterized protein</fullName>
    </submittedName>
</protein>